<evidence type="ECO:0000259" key="4">
    <source>
        <dbReference type="Pfam" id="PF13193"/>
    </source>
</evidence>
<dbReference type="InterPro" id="IPR025110">
    <property type="entry name" value="AMP-bd_C"/>
</dbReference>
<proteinExistence type="inferred from homology"/>
<dbReference type="PROSITE" id="PS00455">
    <property type="entry name" value="AMP_BINDING"/>
    <property type="match status" value="1"/>
</dbReference>
<protein>
    <submittedName>
        <fullName evidence="5">Acyl-CoA synthetase</fullName>
    </submittedName>
</protein>
<dbReference type="RefSeq" id="WP_155307648.1">
    <property type="nucleotide sequence ID" value="NZ_AP021875.1"/>
</dbReference>
<dbReference type="EMBL" id="AP021875">
    <property type="protein sequence ID" value="BBO79081.1"/>
    <property type="molecule type" value="Genomic_DNA"/>
</dbReference>
<dbReference type="Pfam" id="PF13193">
    <property type="entry name" value="AMP-binding_C"/>
    <property type="match status" value="1"/>
</dbReference>
<comment type="similarity">
    <text evidence="1">Belongs to the ATP-dependent AMP-binding enzyme family.</text>
</comment>
<accession>A0A5K7ZH01</accession>
<dbReference type="PANTHER" id="PTHR43201:SF5">
    <property type="entry name" value="MEDIUM-CHAIN ACYL-COA LIGASE ACSF2, MITOCHONDRIAL"/>
    <property type="match status" value="1"/>
</dbReference>
<dbReference type="PANTHER" id="PTHR43201">
    <property type="entry name" value="ACYL-COA SYNTHETASE"/>
    <property type="match status" value="1"/>
</dbReference>
<evidence type="ECO:0000313" key="6">
    <source>
        <dbReference type="Proteomes" id="UP000427769"/>
    </source>
</evidence>
<organism evidence="5 6">
    <name type="scientific">Desulfosarcina widdelii</name>
    <dbReference type="NCBI Taxonomy" id="947919"/>
    <lineage>
        <taxon>Bacteria</taxon>
        <taxon>Pseudomonadati</taxon>
        <taxon>Thermodesulfobacteriota</taxon>
        <taxon>Desulfobacteria</taxon>
        <taxon>Desulfobacterales</taxon>
        <taxon>Desulfosarcinaceae</taxon>
        <taxon>Desulfosarcina</taxon>
    </lineage>
</organism>
<reference evidence="5 6" key="1">
    <citation type="submission" date="2019-11" db="EMBL/GenBank/DDBJ databases">
        <title>Comparative genomics of hydrocarbon-degrading Desulfosarcina strains.</title>
        <authorList>
            <person name="Watanabe M."/>
            <person name="Kojima H."/>
            <person name="Fukui M."/>
        </authorList>
    </citation>
    <scope>NUCLEOTIDE SEQUENCE [LARGE SCALE GENOMIC DNA]</scope>
    <source>
        <strain evidence="5 6">PP31</strain>
    </source>
</reference>
<dbReference type="CDD" id="cd17631">
    <property type="entry name" value="FACL_FadD13-like"/>
    <property type="match status" value="1"/>
</dbReference>
<dbReference type="FunFam" id="3.30.300.30:FF:000008">
    <property type="entry name" value="2,3-dihydroxybenzoate-AMP ligase"/>
    <property type="match status" value="1"/>
</dbReference>
<evidence type="ECO:0000256" key="2">
    <source>
        <dbReference type="ARBA" id="ARBA00022598"/>
    </source>
</evidence>
<keyword evidence="6" id="KW-1185">Reference proteome</keyword>
<dbReference type="KEGG" id="dwd:DSCW_64980"/>
<gene>
    <name evidence="5" type="ORF">DSCW_64980</name>
</gene>
<dbReference type="InterPro" id="IPR045851">
    <property type="entry name" value="AMP-bd_C_sf"/>
</dbReference>
<dbReference type="NCBIfam" id="NF004837">
    <property type="entry name" value="PRK06187.1"/>
    <property type="match status" value="1"/>
</dbReference>
<evidence type="ECO:0000256" key="1">
    <source>
        <dbReference type="ARBA" id="ARBA00006432"/>
    </source>
</evidence>
<dbReference type="InterPro" id="IPR000873">
    <property type="entry name" value="AMP-dep_synth/lig_dom"/>
</dbReference>
<feature type="domain" description="AMP-dependent synthetase/ligase" evidence="3">
    <location>
        <begin position="8"/>
        <end position="377"/>
    </location>
</feature>
<dbReference type="InterPro" id="IPR020845">
    <property type="entry name" value="AMP-binding_CS"/>
</dbReference>
<dbReference type="SUPFAM" id="SSF56801">
    <property type="entry name" value="Acetyl-CoA synthetase-like"/>
    <property type="match status" value="1"/>
</dbReference>
<dbReference type="OrthoDB" id="5483897at2"/>
<dbReference type="InterPro" id="IPR042099">
    <property type="entry name" value="ANL_N_sf"/>
</dbReference>
<dbReference type="AlphaFoldDB" id="A0A5K7ZH01"/>
<dbReference type="Gene3D" id="3.40.50.12780">
    <property type="entry name" value="N-terminal domain of ligase-like"/>
    <property type="match status" value="1"/>
</dbReference>
<dbReference type="GO" id="GO:0006631">
    <property type="term" value="P:fatty acid metabolic process"/>
    <property type="evidence" value="ECO:0007669"/>
    <property type="project" value="TreeGrafter"/>
</dbReference>
<evidence type="ECO:0000313" key="5">
    <source>
        <dbReference type="EMBL" id="BBO79081.1"/>
    </source>
</evidence>
<keyword evidence="2" id="KW-0436">Ligase</keyword>
<dbReference type="Gene3D" id="3.30.300.30">
    <property type="match status" value="1"/>
</dbReference>
<dbReference type="GO" id="GO:0031956">
    <property type="term" value="F:medium-chain fatty acid-CoA ligase activity"/>
    <property type="evidence" value="ECO:0007669"/>
    <property type="project" value="TreeGrafter"/>
</dbReference>
<dbReference type="Proteomes" id="UP000427769">
    <property type="component" value="Chromosome"/>
</dbReference>
<name>A0A5K7ZH01_9BACT</name>
<sequence length="520" mass="57947">MNLSMLLTKTARMFPEKAAFIHKDRKLTYAQFSARVNRLANVLKQLGLEKGDNVAILQYNYPETYEAMFACFKNGLGAVPINFRLHPKEVAFIVDHSESRAVILSSEFNDAIISVRDRIPNANHLITLDGAKGELLDYESLLDKASDEFVDVDVSPDDLAWLFYTSGTTGMPKGAMLTHRNLLAMTMNFYADIAPGFTPDDVVLHAAPLSHGSGLYGIPNIGKGATSVILASKSFEPELVFQTIQQYRVTNMFAAPTMIKMLVDHEALPKYDLSSLRSLNYGGAPMLVEDLKKAIEKLGPCLVQLFGQGESPMTITYLPQWAHKANGSPEEMKRLGSAGFARTDVEVKIFDEGDNELPCHQIGEIVTRSDLVMKGYWRNPDATNSTLRKGWLHTGDVGYLDESGCLFIMDRSKDMIISGGENIYPREIEEVLVGHPSVREVSVIGVPDPKWGEAIKAVVSLVPGKSATEKELIDFCRDNIAGYKKPKSVEFVDDLPKSNYGKILKRELRDRYWKNQTRKL</sequence>
<dbReference type="Pfam" id="PF00501">
    <property type="entry name" value="AMP-binding"/>
    <property type="match status" value="1"/>
</dbReference>
<feature type="domain" description="AMP-binding enzyme C-terminal" evidence="4">
    <location>
        <begin position="427"/>
        <end position="502"/>
    </location>
</feature>
<evidence type="ECO:0000259" key="3">
    <source>
        <dbReference type="Pfam" id="PF00501"/>
    </source>
</evidence>